<accession>A0A5B0WRJ7</accession>
<dbReference type="EMBL" id="VTUX01000007">
    <property type="protein sequence ID" value="KAA1189682.1"/>
    <property type="molecule type" value="Genomic_DNA"/>
</dbReference>
<dbReference type="Gene3D" id="3.30.1330.10">
    <property type="entry name" value="PurM-like, N-terminal domain"/>
    <property type="match status" value="1"/>
</dbReference>
<dbReference type="InterPro" id="IPR011854">
    <property type="entry name" value="HypE"/>
</dbReference>
<proteinExistence type="inferred from homology"/>
<gene>
    <name evidence="4" type="primary">hypE</name>
    <name evidence="4" type="ORF">F0M18_15140</name>
</gene>
<dbReference type="InterPro" id="IPR036921">
    <property type="entry name" value="PurM-like_N_sf"/>
</dbReference>
<evidence type="ECO:0000256" key="1">
    <source>
        <dbReference type="ARBA" id="ARBA00006243"/>
    </source>
</evidence>
<reference evidence="4 5" key="1">
    <citation type="submission" date="2019-09" db="EMBL/GenBank/DDBJ databases">
        <authorList>
            <person name="Chen X.-Y."/>
        </authorList>
    </citation>
    <scope>NUCLEOTIDE SEQUENCE [LARGE SCALE GENOMIC DNA]</scope>
    <source>
        <strain evidence="4 5">NY5</strain>
    </source>
</reference>
<name>A0A5B0WRJ7_9GAMM</name>
<dbReference type="Pfam" id="PF00586">
    <property type="entry name" value="AIRS"/>
    <property type="match status" value="1"/>
</dbReference>
<comment type="similarity">
    <text evidence="1">Belongs to the HypE family.</text>
</comment>
<dbReference type="PANTHER" id="PTHR30303">
    <property type="entry name" value="HYDROGENASE ISOENZYMES FORMATION PROTEIN HYPE"/>
    <property type="match status" value="1"/>
</dbReference>
<dbReference type="CDD" id="cd02197">
    <property type="entry name" value="HypE"/>
    <property type="match status" value="1"/>
</dbReference>
<dbReference type="PIRSF" id="PIRSF005644">
    <property type="entry name" value="Hdrgns_mtr_HypE"/>
    <property type="match status" value="1"/>
</dbReference>
<dbReference type="InterPro" id="IPR016188">
    <property type="entry name" value="PurM-like_N"/>
</dbReference>
<dbReference type="GO" id="GO:0051604">
    <property type="term" value="P:protein maturation"/>
    <property type="evidence" value="ECO:0007669"/>
    <property type="project" value="TreeGrafter"/>
</dbReference>
<dbReference type="AlphaFoldDB" id="A0A5B0WRJ7"/>
<dbReference type="Gene3D" id="3.90.650.10">
    <property type="entry name" value="PurM-like C-terminal domain"/>
    <property type="match status" value="1"/>
</dbReference>
<feature type="domain" description="PurM-like N-terminal" evidence="2">
    <location>
        <begin position="63"/>
        <end position="167"/>
    </location>
</feature>
<dbReference type="NCBIfam" id="TIGR02124">
    <property type="entry name" value="hypE"/>
    <property type="match status" value="1"/>
</dbReference>
<dbReference type="PANTHER" id="PTHR30303:SF0">
    <property type="entry name" value="CARBAMOYL DEHYDRATASE HYPE"/>
    <property type="match status" value="1"/>
</dbReference>
<keyword evidence="5" id="KW-1185">Reference proteome</keyword>
<organism evidence="4 5">
    <name type="scientific">Pseudohalioglobus sediminis</name>
    <dbReference type="NCBI Taxonomy" id="2606449"/>
    <lineage>
        <taxon>Bacteria</taxon>
        <taxon>Pseudomonadati</taxon>
        <taxon>Pseudomonadota</taxon>
        <taxon>Gammaproteobacteria</taxon>
        <taxon>Cellvibrionales</taxon>
        <taxon>Halieaceae</taxon>
        <taxon>Pseudohalioglobus</taxon>
    </lineage>
</organism>
<dbReference type="SUPFAM" id="SSF55326">
    <property type="entry name" value="PurM N-terminal domain-like"/>
    <property type="match status" value="1"/>
</dbReference>
<protein>
    <submittedName>
        <fullName evidence="4">Hydrogenase expression/formation protein HypE</fullName>
    </submittedName>
</protein>
<evidence type="ECO:0000259" key="2">
    <source>
        <dbReference type="Pfam" id="PF00586"/>
    </source>
</evidence>
<dbReference type="Proteomes" id="UP000323708">
    <property type="component" value="Unassembled WGS sequence"/>
</dbReference>
<evidence type="ECO:0000259" key="3">
    <source>
        <dbReference type="Pfam" id="PF02769"/>
    </source>
</evidence>
<evidence type="ECO:0000313" key="5">
    <source>
        <dbReference type="Proteomes" id="UP000323708"/>
    </source>
</evidence>
<dbReference type="InterPro" id="IPR036676">
    <property type="entry name" value="PurM-like_C_sf"/>
</dbReference>
<sequence length="354" mass="36971">MTAGEFKAGQRQARRLDLRSGRVEMNHGAGGRAMADLVDLLFRQAFDNPLLNQANDQARFSAPQGDMVMTTDSFVISPLFFPGGNIGSLAVHGTVNDLAMGGAEPLYLSAGFILEEGLPLADLARIVEAMAAAAREAGVQIVTGDTKVVERGKGDGVFINTTGVGRVLPGIRVSGELARPGDRVLVSGTIGDHGVAVMSQRQGLAFATELLSDSAALNGLVATMAECAGPSLRVLRDPTRGGVAATLNELAHQSAVGVQLHESALPVRTEVRGACELLGLDPLTVANEGKLLAICEASVAEPLLAAMQQHPLGVNAAIIGEVIEDPLQLVRMTTAIGGERVVDWLHGEQLPRIC</sequence>
<dbReference type="SUPFAM" id="SSF56042">
    <property type="entry name" value="PurM C-terminal domain-like"/>
    <property type="match status" value="1"/>
</dbReference>
<feature type="domain" description="PurM-like C-terminal" evidence="3">
    <location>
        <begin position="179"/>
        <end position="326"/>
    </location>
</feature>
<dbReference type="RefSeq" id="WP_149612292.1">
    <property type="nucleotide sequence ID" value="NZ_VTUX01000007.1"/>
</dbReference>
<comment type="caution">
    <text evidence="4">The sequence shown here is derived from an EMBL/GenBank/DDBJ whole genome shotgun (WGS) entry which is preliminary data.</text>
</comment>
<evidence type="ECO:0000313" key="4">
    <source>
        <dbReference type="EMBL" id="KAA1189682.1"/>
    </source>
</evidence>
<dbReference type="InterPro" id="IPR010918">
    <property type="entry name" value="PurM-like_C_dom"/>
</dbReference>
<dbReference type="Pfam" id="PF02769">
    <property type="entry name" value="AIRS_C"/>
    <property type="match status" value="1"/>
</dbReference>